<accession>A0A8B8KW02</accession>
<evidence type="ECO:0000313" key="2">
    <source>
        <dbReference type="Proteomes" id="UP000694853"/>
    </source>
</evidence>
<feature type="compositionally biased region" description="Basic residues" evidence="1">
    <location>
        <begin position="125"/>
        <end position="135"/>
    </location>
</feature>
<dbReference type="AlphaFoldDB" id="A0A8B8KW02"/>
<dbReference type="KEGG" id="aprc:113859528"/>
<keyword evidence="2" id="KW-1185">Reference proteome</keyword>
<feature type="region of interest" description="Disordered" evidence="1">
    <location>
        <begin position="114"/>
        <end position="137"/>
    </location>
</feature>
<name>A0A8B8KW02_ABRPR</name>
<evidence type="ECO:0000256" key="1">
    <source>
        <dbReference type="SAM" id="MobiDB-lite"/>
    </source>
</evidence>
<evidence type="ECO:0000313" key="3">
    <source>
        <dbReference type="RefSeq" id="XP_027348077.1"/>
    </source>
</evidence>
<protein>
    <submittedName>
        <fullName evidence="3">Uncharacterized protein LOC113859528</fullName>
    </submittedName>
</protein>
<reference evidence="2" key="1">
    <citation type="journal article" date="2019" name="Toxins">
        <title>Detection of Abrin-Like and Prepropulchellin-Like Toxin Genes and Transcripts Using Whole Genome Sequencing and Full-Length Transcript Sequencing of Abrus precatorius.</title>
        <authorList>
            <person name="Hovde B.T."/>
            <person name="Daligault H.E."/>
            <person name="Hanschen E.R."/>
            <person name="Kunde Y.A."/>
            <person name="Johnson M.B."/>
            <person name="Starkenburg S.R."/>
            <person name="Johnson S.L."/>
        </authorList>
    </citation>
    <scope>NUCLEOTIDE SEQUENCE [LARGE SCALE GENOMIC DNA]</scope>
</reference>
<dbReference type="Proteomes" id="UP000694853">
    <property type="component" value="Unplaced"/>
</dbReference>
<proteinExistence type="predicted"/>
<sequence length="215" mass="24589">MRLVEKLGLETTPHPKPYKLQWLNEEGEIIVNKQVTIGFTIGNYKNEVICDVVPMEAGHLLLGRPWQFDKNVTHSGTSNKISFIHNSKKITLIPLTPKQVMEDQLKMKIKRDQEKEAMGLSKAQKPNKKERGKQKVRGDEGNYDLALSLKKEGFLTKMQDVKKILYSGQPLYLECHMSHLTLATTPSSLDKRVKALLRNFMVVFPKEIPKELPPN</sequence>
<organism evidence="2 3">
    <name type="scientific">Abrus precatorius</name>
    <name type="common">Indian licorice</name>
    <name type="synonym">Glycine abrus</name>
    <dbReference type="NCBI Taxonomy" id="3816"/>
    <lineage>
        <taxon>Eukaryota</taxon>
        <taxon>Viridiplantae</taxon>
        <taxon>Streptophyta</taxon>
        <taxon>Embryophyta</taxon>
        <taxon>Tracheophyta</taxon>
        <taxon>Spermatophyta</taxon>
        <taxon>Magnoliopsida</taxon>
        <taxon>eudicotyledons</taxon>
        <taxon>Gunneridae</taxon>
        <taxon>Pentapetalae</taxon>
        <taxon>rosids</taxon>
        <taxon>fabids</taxon>
        <taxon>Fabales</taxon>
        <taxon>Fabaceae</taxon>
        <taxon>Papilionoideae</taxon>
        <taxon>50 kb inversion clade</taxon>
        <taxon>NPAAA clade</taxon>
        <taxon>indigoferoid/millettioid clade</taxon>
        <taxon>Abreae</taxon>
        <taxon>Abrus</taxon>
    </lineage>
</organism>
<dbReference type="GeneID" id="113859528"/>
<dbReference type="PANTHER" id="PTHR35046:SF9">
    <property type="entry name" value="RNA-DIRECTED DNA POLYMERASE"/>
    <property type="match status" value="1"/>
</dbReference>
<dbReference type="CDD" id="cd00303">
    <property type="entry name" value="retropepsin_like"/>
    <property type="match status" value="1"/>
</dbReference>
<dbReference type="RefSeq" id="XP_027348077.1">
    <property type="nucleotide sequence ID" value="XM_027492276.1"/>
</dbReference>
<dbReference type="PANTHER" id="PTHR35046">
    <property type="entry name" value="ZINC KNUCKLE (CCHC-TYPE) FAMILY PROTEIN"/>
    <property type="match status" value="1"/>
</dbReference>
<reference evidence="3" key="2">
    <citation type="submission" date="2025-08" db="UniProtKB">
        <authorList>
            <consortium name="RefSeq"/>
        </authorList>
    </citation>
    <scope>IDENTIFICATION</scope>
    <source>
        <tissue evidence="3">Young leaves</tissue>
    </source>
</reference>
<gene>
    <name evidence="3" type="primary">LOC113859528</name>
</gene>
<dbReference type="OrthoDB" id="1747743at2759"/>